<proteinExistence type="predicted"/>
<evidence type="ECO:0000256" key="1">
    <source>
        <dbReference type="SAM" id="MobiDB-lite"/>
    </source>
</evidence>
<sequence>MPGQVFMEGDEPVDGQPAPYDPDTESWLQWEERLEAAGYSPLPTFYVSDIYPHVSKIALNKARRNLPEGYVLEYDENWPNIIEPHREDMIGFHITSLEGGILFPLRPLLVELCYFFRILPGQITPNAHRLLNSFVNICHHLHIDPSLRLFLYVFEVRPGKSGCEDMNFRSFDIPKKTGASSSAGPHTSSAKTVPVQQETVEIHSEEETPQIGEAIQTRKTTTNPPHNKGKGKTRTKKAATTHPSAKRKREEDVPVTQSLEELCVKMGLKLKEMGEVGRDTLEELAEGSPSRSSLLEEKVAGKANVEVLQLKEENTQLMGEVSLLKEDAELKEREFPGRARQWMGENLVEAARVLTSTPERTMEGFQLLYREERGKEMITAIGSFGFMSGQKRDREATHEILTDAAQTSLPNLMARPPFPKKSLLLLSP</sequence>
<dbReference type="InterPro" id="IPR007321">
    <property type="entry name" value="Transposase_28"/>
</dbReference>
<feature type="region of interest" description="Disordered" evidence="1">
    <location>
        <begin position="217"/>
        <end position="254"/>
    </location>
</feature>
<name>A0A484N2H9_9ASTE</name>
<accession>A0A484N2H9</accession>
<reference evidence="3 4" key="1">
    <citation type="submission" date="2018-04" db="EMBL/GenBank/DDBJ databases">
        <authorList>
            <person name="Vogel A."/>
        </authorList>
    </citation>
    <scope>NUCLEOTIDE SEQUENCE [LARGE SCALE GENOMIC DNA]</scope>
</reference>
<dbReference type="OrthoDB" id="687305at2759"/>
<dbReference type="EMBL" id="OOIL02005599">
    <property type="protein sequence ID" value="VFQ95270.1"/>
    <property type="molecule type" value="Genomic_DNA"/>
</dbReference>
<feature type="region of interest" description="Disordered" evidence="1">
    <location>
        <begin position="1"/>
        <end position="22"/>
    </location>
</feature>
<evidence type="ECO:0000313" key="3">
    <source>
        <dbReference type="EMBL" id="VFQ95270.1"/>
    </source>
</evidence>
<feature type="domain" description="Transposase (putative) gypsy type" evidence="2">
    <location>
        <begin position="93"/>
        <end position="158"/>
    </location>
</feature>
<organism evidence="3 4">
    <name type="scientific">Cuscuta campestris</name>
    <dbReference type="NCBI Taxonomy" id="132261"/>
    <lineage>
        <taxon>Eukaryota</taxon>
        <taxon>Viridiplantae</taxon>
        <taxon>Streptophyta</taxon>
        <taxon>Embryophyta</taxon>
        <taxon>Tracheophyta</taxon>
        <taxon>Spermatophyta</taxon>
        <taxon>Magnoliopsida</taxon>
        <taxon>eudicotyledons</taxon>
        <taxon>Gunneridae</taxon>
        <taxon>Pentapetalae</taxon>
        <taxon>asterids</taxon>
        <taxon>lamiids</taxon>
        <taxon>Solanales</taxon>
        <taxon>Convolvulaceae</taxon>
        <taxon>Cuscuteae</taxon>
        <taxon>Cuscuta</taxon>
        <taxon>Cuscuta subgen. Grammica</taxon>
        <taxon>Cuscuta sect. Cleistogrammica</taxon>
    </lineage>
</organism>
<evidence type="ECO:0000313" key="4">
    <source>
        <dbReference type="Proteomes" id="UP000595140"/>
    </source>
</evidence>
<evidence type="ECO:0000259" key="2">
    <source>
        <dbReference type="Pfam" id="PF04195"/>
    </source>
</evidence>
<feature type="compositionally biased region" description="Basic residues" evidence="1">
    <location>
        <begin position="227"/>
        <end position="247"/>
    </location>
</feature>
<dbReference type="Pfam" id="PF04195">
    <property type="entry name" value="Transposase_28"/>
    <property type="match status" value="1"/>
</dbReference>
<protein>
    <recommendedName>
        <fullName evidence="2">Transposase (putative) gypsy type domain-containing protein</fullName>
    </recommendedName>
</protein>
<dbReference type="AlphaFoldDB" id="A0A484N2H9"/>
<dbReference type="Proteomes" id="UP000595140">
    <property type="component" value="Unassembled WGS sequence"/>
</dbReference>
<keyword evidence="4" id="KW-1185">Reference proteome</keyword>
<gene>
    <name evidence="3" type="ORF">CCAM_LOCUS37046</name>
</gene>